<keyword evidence="3" id="KW-1185">Reference proteome</keyword>
<dbReference type="AlphaFoldDB" id="A0AAW2EGU5"/>
<reference evidence="2 3" key="1">
    <citation type="submission" date="2023-03" db="EMBL/GenBank/DDBJ databases">
        <title>High recombination rates correlate with genetic variation in Cardiocondyla obscurior ants.</title>
        <authorList>
            <person name="Errbii M."/>
        </authorList>
    </citation>
    <scope>NUCLEOTIDE SEQUENCE [LARGE SCALE GENOMIC DNA]</scope>
    <source>
        <strain evidence="2">Alpha-2009</strain>
        <tissue evidence="2">Whole body</tissue>
    </source>
</reference>
<feature type="compositionally biased region" description="Basic and acidic residues" evidence="1">
    <location>
        <begin position="15"/>
        <end position="27"/>
    </location>
</feature>
<organism evidence="2 3">
    <name type="scientific">Cardiocondyla obscurior</name>
    <dbReference type="NCBI Taxonomy" id="286306"/>
    <lineage>
        <taxon>Eukaryota</taxon>
        <taxon>Metazoa</taxon>
        <taxon>Ecdysozoa</taxon>
        <taxon>Arthropoda</taxon>
        <taxon>Hexapoda</taxon>
        <taxon>Insecta</taxon>
        <taxon>Pterygota</taxon>
        <taxon>Neoptera</taxon>
        <taxon>Endopterygota</taxon>
        <taxon>Hymenoptera</taxon>
        <taxon>Apocrita</taxon>
        <taxon>Aculeata</taxon>
        <taxon>Formicoidea</taxon>
        <taxon>Formicidae</taxon>
        <taxon>Myrmicinae</taxon>
        <taxon>Cardiocondyla</taxon>
    </lineage>
</organism>
<proteinExistence type="predicted"/>
<evidence type="ECO:0000256" key="1">
    <source>
        <dbReference type="SAM" id="MobiDB-lite"/>
    </source>
</evidence>
<name>A0AAW2EGU5_9HYME</name>
<comment type="caution">
    <text evidence="2">The sequence shown here is derived from an EMBL/GenBank/DDBJ whole genome shotgun (WGS) entry which is preliminary data.</text>
</comment>
<gene>
    <name evidence="2" type="ORF">PUN28_018506</name>
</gene>
<accession>A0AAW2EGU5</accession>
<evidence type="ECO:0000313" key="2">
    <source>
        <dbReference type="EMBL" id="KAL0101993.1"/>
    </source>
</evidence>
<evidence type="ECO:0000313" key="3">
    <source>
        <dbReference type="Proteomes" id="UP001430953"/>
    </source>
</evidence>
<protein>
    <submittedName>
        <fullName evidence="2">Uncharacterized protein</fullName>
    </submittedName>
</protein>
<feature type="region of interest" description="Disordered" evidence="1">
    <location>
        <begin position="153"/>
        <end position="175"/>
    </location>
</feature>
<feature type="region of interest" description="Disordered" evidence="1">
    <location>
        <begin position="1"/>
        <end position="37"/>
    </location>
</feature>
<feature type="compositionally biased region" description="Basic residues" evidence="1">
    <location>
        <begin position="156"/>
        <end position="175"/>
    </location>
</feature>
<dbReference type="EMBL" id="JADYXP020000023">
    <property type="protein sequence ID" value="KAL0101993.1"/>
    <property type="molecule type" value="Genomic_DNA"/>
</dbReference>
<sequence>MQVHRARVYGTALRATREEGNGGERKEKRARPPPIVMNIPSCGSSQISDGKKKLIISRATSRSSATGSAARRLLVALFPVTSKGCERKLGAERRRRGEGREINFVVPRMFAARAAYATWLTSFHELKVSALRCGLRYRADYCAVRARTGKREKGREQRKRICTKRTRGRRRAQRG</sequence>
<dbReference type="Proteomes" id="UP001430953">
    <property type="component" value="Unassembled WGS sequence"/>
</dbReference>